<evidence type="ECO:0000313" key="2">
    <source>
        <dbReference type="Proteomes" id="UP000019593"/>
    </source>
</evidence>
<dbReference type="STRING" id="1294273.roselon_02523"/>
<dbReference type="Gene3D" id="3.40.980.10">
    <property type="entry name" value="MoaB/Mog-like domain"/>
    <property type="match status" value="1"/>
</dbReference>
<name>W8RUF5_9RHOB</name>
<dbReference type="EMBL" id="CP004372">
    <property type="protein sequence ID" value="AHM04844.1"/>
    <property type="molecule type" value="Genomic_DNA"/>
</dbReference>
<accession>W8RUF5</accession>
<dbReference type="CDD" id="cd03522">
    <property type="entry name" value="MoeA_like"/>
    <property type="match status" value="1"/>
</dbReference>
<sequence length="336" mass="34324">MRFGAVALDQAEGGLLAYSLTVGSRRLKKGHALTAEDVADLARAGLTQVTIARLDPGDVPENAAALRLARALVPVPEAAGLRLDPAFTGRVNIRATGPGIVDLNVADIHALNRIDPMVTLATLPPLARVSEGSMVGTVKIISYAVSEAALSAACAAGAGAMRRIAPVLRSAGLIVTHVADAPQKPDAKGIAAVRGRLEALGVTLDRVVHVAHEAEAIAAALAGLDTGLALVLTGSATSDAADVAPMGMRRAGGRLIRFGMPVDPGNLLFLGEIGARPVIGLPGCARSPALNGADWVLERVICGYPVTDADIAAMGVGGLLKEIPSRPQPRDGPKPR</sequence>
<dbReference type="UniPathway" id="UPA00344"/>
<proteinExistence type="predicted"/>
<dbReference type="PATRIC" id="fig|1294273.3.peg.2494"/>
<dbReference type="AlphaFoldDB" id="W8RUF5"/>
<protein>
    <submittedName>
        <fullName evidence="1">Molybdopterin biosynthesis enzyme</fullName>
    </submittedName>
</protein>
<dbReference type="KEGG" id="red:roselon_02523"/>
<gene>
    <name evidence="1" type="ORF">roselon_02523</name>
</gene>
<dbReference type="eggNOG" id="COG0303">
    <property type="taxonomic scope" value="Bacteria"/>
</dbReference>
<keyword evidence="2" id="KW-1185">Reference proteome</keyword>
<evidence type="ECO:0000313" key="1">
    <source>
        <dbReference type="EMBL" id="AHM04844.1"/>
    </source>
</evidence>
<dbReference type="InterPro" id="IPR036425">
    <property type="entry name" value="MoaB/Mog-like_dom_sf"/>
</dbReference>
<dbReference type="RefSeq" id="WP_025312583.1">
    <property type="nucleotide sequence ID" value="NZ_CP004372.1"/>
</dbReference>
<dbReference type="OrthoDB" id="9779263at2"/>
<dbReference type="Proteomes" id="UP000019593">
    <property type="component" value="Chromosome"/>
</dbReference>
<reference evidence="1 2" key="1">
    <citation type="submission" date="2013-03" db="EMBL/GenBank/DDBJ databases">
        <authorList>
            <person name="Fiebig A."/>
            <person name="Goeker M."/>
            <person name="Klenk H.-P.P."/>
        </authorList>
    </citation>
    <scope>NUCLEOTIDE SEQUENCE [LARGE SCALE GENOMIC DNA]</scope>
    <source>
        <strain evidence="2">DSM 19469</strain>
    </source>
</reference>
<organism evidence="1 2">
    <name type="scientific">Roseicyclus elongatus DSM 19469</name>
    <dbReference type="NCBI Taxonomy" id="1294273"/>
    <lineage>
        <taxon>Bacteria</taxon>
        <taxon>Pseudomonadati</taxon>
        <taxon>Pseudomonadota</taxon>
        <taxon>Alphaproteobacteria</taxon>
        <taxon>Rhodobacterales</taxon>
        <taxon>Roseobacteraceae</taxon>
        <taxon>Roseicyclus</taxon>
    </lineage>
</organism>
<dbReference type="HOGENOM" id="CLU_068847_0_0_5"/>
<dbReference type="SUPFAM" id="SSF53218">
    <property type="entry name" value="Molybdenum cofactor biosynthesis proteins"/>
    <property type="match status" value="1"/>
</dbReference>